<evidence type="ECO:0000313" key="5">
    <source>
        <dbReference type="Proteomes" id="UP000198885"/>
    </source>
</evidence>
<feature type="domain" description="GH16" evidence="3">
    <location>
        <begin position="19"/>
        <end position="258"/>
    </location>
</feature>
<dbReference type="SUPFAM" id="SSF49899">
    <property type="entry name" value="Concanavalin A-like lectins/glucanases"/>
    <property type="match status" value="1"/>
</dbReference>
<dbReference type="EMBL" id="FOGU01000013">
    <property type="protein sequence ID" value="SES36959.1"/>
    <property type="molecule type" value="Genomic_DNA"/>
</dbReference>
<evidence type="ECO:0000256" key="1">
    <source>
        <dbReference type="ARBA" id="ARBA00006865"/>
    </source>
</evidence>
<organism evidence="4 5">
    <name type="scientific">Tranquillimonas rosea</name>
    <dbReference type="NCBI Taxonomy" id="641238"/>
    <lineage>
        <taxon>Bacteria</taxon>
        <taxon>Pseudomonadati</taxon>
        <taxon>Pseudomonadota</taxon>
        <taxon>Alphaproteobacteria</taxon>
        <taxon>Rhodobacterales</taxon>
        <taxon>Roseobacteraceae</taxon>
        <taxon>Tranquillimonas</taxon>
    </lineage>
</organism>
<evidence type="ECO:0000256" key="2">
    <source>
        <dbReference type="SAM" id="SignalP"/>
    </source>
</evidence>
<dbReference type="GO" id="GO:0005975">
    <property type="term" value="P:carbohydrate metabolic process"/>
    <property type="evidence" value="ECO:0007669"/>
    <property type="project" value="InterPro"/>
</dbReference>
<gene>
    <name evidence="4" type="ORF">SAMN04490244_1136</name>
</gene>
<evidence type="ECO:0000313" key="4">
    <source>
        <dbReference type="EMBL" id="SES36959.1"/>
    </source>
</evidence>
<proteinExistence type="inferred from homology"/>
<dbReference type="RefSeq" id="WP_092695933.1">
    <property type="nucleotide sequence ID" value="NZ_FOGU01000013.1"/>
</dbReference>
<dbReference type="AlphaFoldDB" id="A0A1H9WT61"/>
<accession>A0A1H9WT61</accession>
<dbReference type="InterPro" id="IPR000757">
    <property type="entry name" value="Beta-glucanase-like"/>
</dbReference>
<dbReference type="Proteomes" id="UP000198885">
    <property type="component" value="Unassembled WGS sequence"/>
</dbReference>
<name>A0A1H9WT61_9RHOB</name>
<feature type="signal peptide" evidence="2">
    <location>
        <begin position="1"/>
        <end position="21"/>
    </location>
</feature>
<dbReference type="InterPro" id="IPR013320">
    <property type="entry name" value="ConA-like_dom_sf"/>
</dbReference>
<reference evidence="4 5" key="1">
    <citation type="submission" date="2016-10" db="EMBL/GenBank/DDBJ databases">
        <authorList>
            <person name="de Groot N.N."/>
        </authorList>
    </citation>
    <scope>NUCLEOTIDE SEQUENCE [LARGE SCALE GENOMIC DNA]</scope>
    <source>
        <strain evidence="4 5">DSM 23042</strain>
    </source>
</reference>
<dbReference type="GO" id="GO:0004553">
    <property type="term" value="F:hydrolase activity, hydrolyzing O-glycosyl compounds"/>
    <property type="evidence" value="ECO:0007669"/>
    <property type="project" value="InterPro"/>
</dbReference>
<dbReference type="PROSITE" id="PS51762">
    <property type="entry name" value="GH16_2"/>
    <property type="match status" value="1"/>
</dbReference>
<keyword evidence="5" id="KW-1185">Reference proteome</keyword>
<keyword evidence="4" id="KW-0378">Hydrolase</keyword>
<sequence length="258" mass="28098">MKTFHSATALAMVLTATMAPAQEAELPSLARQGQGGIGERDWLVSEWDAGQSNILTWSAENVRRENDGITFVLDAAGPEAERPFRGGEIQSRTTARTGTWSWRAQAPEMVEGAVFGMFLYQADHENQPWREYDIEFVGGDTTEIQINIHFETEAGEHVSLDQANGGPVTVDLGFDAAEGLHDYAITVEEDAAEFRVDGEVVGRYGPEDMPGNTWSPGPLRAFVDLWAVPPSMSDWAGTWADPGRALTGWLTGVSLPAD</sequence>
<feature type="chain" id="PRO_5011761043" evidence="2">
    <location>
        <begin position="22"/>
        <end position="258"/>
    </location>
</feature>
<dbReference type="Gene3D" id="2.60.120.200">
    <property type="match status" value="1"/>
</dbReference>
<evidence type="ECO:0000259" key="3">
    <source>
        <dbReference type="PROSITE" id="PS51762"/>
    </source>
</evidence>
<dbReference type="OrthoDB" id="7667126at2"/>
<dbReference type="Pfam" id="PF00722">
    <property type="entry name" value="Glyco_hydro_16"/>
    <property type="match status" value="1"/>
</dbReference>
<comment type="similarity">
    <text evidence="1">Belongs to the glycosyl hydrolase 16 family.</text>
</comment>
<dbReference type="STRING" id="641238.SAMN04490244_1136"/>
<protein>
    <submittedName>
        <fullName evidence="4">Glycosyl hydrolases family 16</fullName>
    </submittedName>
</protein>
<keyword evidence="2" id="KW-0732">Signal</keyword>